<dbReference type="Proteomes" id="UP000278733">
    <property type="component" value="Chromosome"/>
</dbReference>
<evidence type="ECO:0000313" key="2">
    <source>
        <dbReference type="Proteomes" id="UP000278733"/>
    </source>
</evidence>
<accession>A0A448MNC3</accession>
<name>A0A448MNC3_9PAST</name>
<evidence type="ECO:0000313" key="1">
    <source>
        <dbReference type="EMBL" id="VEH66655.1"/>
    </source>
</evidence>
<dbReference type="KEGG" id="rpne:NCTC8284_01828"/>
<proteinExistence type="predicted"/>
<gene>
    <name evidence="1" type="ORF">NCTC8284_01828</name>
</gene>
<dbReference type="AlphaFoldDB" id="A0A448MNC3"/>
<organism evidence="1 2">
    <name type="scientific">Rodentibacter pneumotropicus</name>
    <dbReference type="NCBI Taxonomy" id="758"/>
    <lineage>
        <taxon>Bacteria</taxon>
        <taxon>Pseudomonadati</taxon>
        <taxon>Pseudomonadota</taxon>
        <taxon>Gammaproteobacteria</taxon>
        <taxon>Pasteurellales</taxon>
        <taxon>Pasteurellaceae</taxon>
        <taxon>Rodentibacter</taxon>
    </lineage>
</organism>
<protein>
    <submittedName>
        <fullName evidence="1">Uncharacterized protein</fullName>
    </submittedName>
</protein>
<dbReference type="EMBL" id="LR134405">
    <property type="protein sequence ID" value="VEH66655.1"/>
    <property type="molecule type" value="Genomic_DNA"/>
</dbReference>
<reference evidence="1 2" key="1">
    <citation type="submission" date="2018-12" db="EMBL/GenBank/DDBJ databases">
        <authorList>
            <consortium name="Pathogen Informatics"/>
        </authorList>
    </citation>
    <scope>NUCLEOTIDE SEQUENCE [LARGE SCALE GENOMIC DNA]</scope>
    <source>
        <strain evidence="1 2">NCTC8284</strain>
    </source>
</reference>
<sequence>MNPTSDEYYAMLNAQYQGRIEAMAGYEIALEEEIKAVKTEAEDEDEDIIYAINEYIAYNDEELALHDLAIGSGAFYKLTELRDRAIAYVAKQRLEKRMNDFDPDY</sequence>